<evidence type="ECO:0000256" key="3">
    <source>
        <dbReference type="ARBA" id="ARBA00022475"/>
    </source>
</evidence>
<keyword evidence="5 7" id="KW-1133">Transmembrane helix</keyword>
<name>A0A916Z7B7_9BACL</name>
<evidence type="ECO:0000313" key="11">
    <source>
        <dbReference type="Proteomes" id="UP000612456"/>
    </source>
</evidence>
<dbReference type="Proteomes" id="UP000612456">
    <property type="component" value="Unassembled WGS sequence"/>
</dbReference>
<dbReference type="GO" id="GO:0055085">
    <property type="term" value="P:transmembrane transport"/>
    <property type="evidence" value="ECO:0007669"/>
    <property type="project" value="InterPro"/>
</dbReference>
<accession>A0A916Z7B7</accession>
<reference evidence="10" key="2">
    <citation type="submission" date="2020-09" db="EMBL/GenBank/DDBJ databases">
        <authorList>
            <person name="Sun Q."/>
            <person name="Zhou Y."/>
        </authorList>
    </citation>
    <scope>NUCLEOTIDE SEQUENCE</scope>
    <source>
        <strain evidence="10">CGMCC 1.15178</strain>
    </source>
</reference>
<keyword evidence="4 7" id="KW-0812">Transmembrane</keyword>
<evidence type="ECO:0000256" key="5">
    <source>
        <dbReference type="ARBA" id="ARBA00022989"/>
    </source>
</evidence>
<dbReference type="InterPro" id="IPR000515">
    <property type="entry name" value="MetI-like"/>
</dbReference>
<feature type="transmembrane region" description="Helical" evidence="7">
    <location>
        <begin position="96"/>
        <end position="121"/>
    </location>
</feature>
<dbReference type="GO" id="GO:0005886">
    <property type="term" value="C:plasma membrane"/>
    <property type="evidence" value="ECO:0007669"/>
    <property type="project" value="UniProtKB-SubCell"/>
</dbReference>
<keyword evidence="6 7" id="KW-0472">Membrane</keyword>
<dbReference type="InterPro" id="IPR035906">
    <property type="entry name" value="MetI-like_sf"/>
</dbReference>
<feature type="transmembrane region" description="Helical" evidence="7">
    <location>
        <begin position="238"/>
        <end position="259"/>
    </location>
</feature>
<dbReference type="PANTHER" id="PTHR43227:SF11">
    <property type="entry name" value="BLL4140 PROTEIN"/>
    <property type="match status" value="1"/>
</dbReference>
<organism evidence="10 11">
    <name type="scientific">Paenibacillus nasutitermitis</name>
    <dbReference type="NCBI Taxonomy" id="1652958"/>
    <lineage>
        <taxon>Bacteria</taxon>
        <taxon>Bacillati</taxon>
        <taxon>Bacillota</taxon>
        <taxon>Bacilli</taxon>
        <taxon>Bacillales</taxon>
        <taxon>Paenibacillaceae</taxon>
        <taxon>Paenibacillus</taxon>
    </lineage>
</organism>
<protein>
    <submittedName>
        <fullName evidence="10">Sugar ABC transporter permease</fullName>
    </submittedName>
</protein>
<dbReference type="PANTHER" id="PTHR43227">
    <property type="entry name" value="BLL4140 PROTEIN"/>
    <property type="match status" value="1"/>
</dbReference>
<proteinExistence type="inferred from homology"/>
<evidence type="ECO:0000256" key="4">
    <source>
        <dbReference type="ARBA" id="ARBA00022692"/>
    </source>
</evidence>
<dbReference type="CDD" id="cd06261">
    <property type="entry name" value="TM_PBP2"/>
    <property type="match status" value="1"/>
</dbReference>
<dbReference type="InterPro" id="IPR050809">
    <property type="entry name" value="UgpAE/MalFG_permease"/>
</dbReference>
<feature type="transmembrane region" description="Helical" evidence="7">
    <location>
        <begin position="198"/>
        <end position="217"/>
    </location>
</feature>
<feature type="transmembrane region" description="Helical" evidence="7">
    <location>
        <begin position="133"/>
        <end position="157"/>
    </location>
</feature>
<keyword evidence="11" id="KW-1185">Reference proteome</keyword>
<comment type="caution">
    <text evidence="10">The sequence shown here is derived from an EMBL/GenBank/DDBJ whole genome shotgun (WGS) entry which is preliminary data.</text>
</comment>
<dbReference type="AlphaFoldDB" id="A0A916Z7B7"/>
<keyword evidence="3" id="KW-1003">Cell membrane</keyword>
<evidence type="ECO:0000259" key="9">
    <source>
        <dbReference type="PROSITE" id="PS50928"/>
    </source>
</evidence>
<evidence type="ECO:0000256" key="1">
    <source>
        <dbReference type="ARBA" id="ARBA00004651"/>
    </source>
</evidence>
<dbReference type="PROSITE" id="PS50928">
    <property type="entry name" value="ABC_TM1"/>
    <property type="match status" value="1"/>
</dbReference>
<feature type="domain" description="ABC transmembrane type-1" evidence="9">
    <location>
        <begin position="97"/>
        <end position="312"/>
    </location>
</feature>
<evidence type="ECO:0000256" key="2">
    <source>
        <dbReference type="ARBA" id="ARBA00022448"/>
    </source>
</evidence>
<comment type="subcellular location">
    <subcellularLocation>
        <location evidence="1 7">Cell membrane</location>
        <topology evidence="1 7">Multi-pass membrane protein</topology>
    </subcellularLocation>
</comment>
<feature type="transmembrane region" description="Helical" evidence="7">
    <location>
        <begin position="32"/>
        <end position="51"/>
    </location>
</feature>
<dbReference type="SUPFAM" id="SSF161098">
    <property type="entry name" value="MetI-like"/>
    <property type="match status" value="1"/>
</dbReference>
<evidence type="ECO:0000256" key="8">
    <source>
        <dbReference type="SAM" id="MobiDB-lite"/>
    </source>
</evidence>
<feature type="transmembrane region" description="Helical" evidence="7">
    <location>
        <begin position="293"/>
        <end position="316"/>
    </location>
</feature>
<dbReference type="EMBL" id="BMHP01000003">
    <property type="protein sequence ID" value="GGD78544.1"/>
    <property type="molecule type" value="Genomic_DNA"/>
</dbReference>
<reference evidence="10" key="1">
    <citation type="journal article" date="2014" name="Int. J. Syst. Evol. Microbiol.">
        <title>Complete genome sequence of Corynebacterium casei LMG S-19264T (=DSM 44701T), isolated from a smear-ripened cheese.</title>
        <authorList>
            <consortium name="US DOE Joint Genome Institute (JGI-PGF)"/>
            <person name="Walter F."/>
            <person name="Albersmeier A."/>
            <person name="Kalinowski J."/>
            <person name="Ruckert C."/>
        </authorList>
    </citation>
    <scope>NUCLEOTIDE SEQUENCE</scope>
    <source>
        <strain evidence="10">CGMCC 1.15178</strain>
    </source>
</reference>
<evidence type="ECO:0000256" key="6">
    <source>
        <dbReference type="ARBA" id="ARBA00023136"/>
    </source>
</evidence>
<evidence type="ECO:0000256" key="7">
    <source>
        <dbReference type="RuleBase" id="RU363032"/>
    </source>
</evidence>
<feature type="region of interest" description="Disordered" evidence="8">
    <location>
        <begin position="1"/>
        <end position="22"/>
    </location>
</feature>
<evidence type="ECO:0000313" key="10">
    <source>
        <dbReference type="EMBL" id="GGD78544.1"/>
    </source>
</evidence>
<comment type="similarity">
    <text evidence="7">Belongs to the binding-protein-dependent transport system permease family.</text>
</comment>
<dbReference type="Gene3D" id="1.10.3720.10">
    <property type="entry name" value="MetI-like"/>
    <property type="match status" value="1"/>
</dbReference>
<dbReference type="Pfam" id="PF00528">
    <property type="entry name" value="BPD_transp_1"/>
    <property type="match status" value="1"/>
</dbReference>
<keyword evidence="2 7" id="KW-0813">Transport</keyword>
<gene>
    <name evidence="10" type="ORF">GCM10010911_40770</name>
</gene>
<sequence length="325" mass="36905">MLTAPNMQKAGMPGQPAGTDRRRERRRLWKRIAARYDLYLMLLLPVLWYLVFQYGPMYGVQIAFKDFNPAKGITGSAWSGFDNFERFFSSYYFGRLLWNTVSISLFSLLIAFPLPILLALLITEIRSERFKKVVQNVTYIPHFISVVVIVGMLQLFLNPQTGLVNLMMKGAGLETVPFMESAGWFKTIFVGSNIWQNMGWQSIIYIAALSGINPQLYEAAKVDGASRFRRIWHISLPGIMPIVVIMLILDVGAFMNIGFEKILLMQNDLNKEASDVIQTFIYNNGILLGDYSYSAAIGLFNSAINFALLIMINGYARRKAETSLW</sequence>